<gene>
    <name evidence="5" type="ORF">K2173_011012</name>
</gene>
<name>A0AAV8T179_9ROSI</name>
<reference evidence="5 6" key="1">
    <citation type="submission" date="2021-09" db="EMBL/GenBank/DDBJ databases">
        <title>Genomic insights and catalytic innovation underlie evolution of tropane alkaloids biosynthesis.</title>
        <authorList>
            <person name="Wang Y.-J."/>
            <person name="Tian T."/>
            <person name="Huang J.-P."/>
            <person name="Huang S.-X."/>
        </authorList>
    </citation>
    <scope>NUCLEOTIDE SEQUENCE [LARGE SCALE GENOMIC DNA]</scope>
    <source>
        <strain evidence="5">KIB-2018</strain>
        <tissue evidence="5">Leaf</tissue>
    </source>
</reference>
<evidence type="ECO:0000313" key="5">
    <source>
        <dbReference type="EMBL" id="KAJ8760156.1"/>
    </source>
</evidence>
<sequence>MAYAQSLILKKNHLSSPNCLLRLVCRFSSMREPSTGFGLDDDEEYRAGKTQMPPEPIAGRRLRGERLHKFDTSQSESHPSRTPPSGPRRTSTSASYDIQSPKSKSFSGDEGTNQSPRSRSLSGDGGTNQSARTRSSRLSDAAFLDQFKLGFQEKKDDQDPESTTNDSAADFASGEEEKLTSKSSQPPAPEDAKEIFKKMKETGLIPSAVAMLDGLCKDGLVQEAMKLFGLIREKGTIPDVVVYTAVVDGFCKAQKFDDAKRVFRKMQNNGITPNAFSYTVLIQGLYKCNHLDDAKEFCIEMLEAGHCPNVATFVGLVDRLCKEKGVEEAQDLVAELRKKGLCLEDKAVRDFLNINAPGRSQVREAIFGNKTSQRPF</sequence>
<evidence type="ECO:0000256" key="3">
    <source>
        <dbReference type="PROSITE-ProRule" id="PRU00708"/>
    </source>
</evidence>
<proteinExistence type="inferred from homology"/>
<comment type="caution">
    <text evidence="5">The sequence shown here is derived from an EMBL/GenBank/DDBJ whole genome shotgun (WGS) entry which is preliminary data.</text>
</comment>
<protein>
    <recommendedName>
        <fullName evidence="7">Pentatricopeptide repeat-containing protein</fullName>
    </recommendedName>
</protein>
<feature type="repeat" description="PPR" evidence="3">
    <location>
        <begin position="204"/>
        <end position="238"/>
    </location>
</feature>
<feature type="region of interest" description="Disordered" evidence="4">
    <location>
        <begin position="151"/>
        <end position="191"/>
    </location>
</feature>
<comment type="similarity">
    <text evidence="1">Belongs to the PPR family. P subfamily.</text>
</comment>
<feature type="repeat" description="PPR" evidence="3">
    <location>
        <begin position="309"/>
        <end position="343"/>
    </location>
</feature>
<organism evidence="5 6">
    <name type="scientific">Erythroxylum novogranatense</name>
    <dbReference type="NCBI Taxonomy" id="1862640"/>
    <lineage>
        <taxon>Eukaryota</taxon>
        <taxon>Viridiplantae</taxon>
        <taxon>Streptophyta</taxon>
        <taxon>Embryophyta</taxon>
        <taxon>Tracheophyta</taxon>
        <taxon>Spermatophyta</taxon>
        <taxon>Magnoliopsida</taxon>
        <taxon>eudicotyledons</taxon>
        <taxon>Gunneridae</taxon>
        <taxon>Pentapetalae</taxon>
        <taxon>rosids</taxon>
        <taxon>fabids</taxon>
        <taxon>Malpighiales</taxon>
        <taxon>Erythroxylaceae</taxon>
        <taxon>Erythroxylum</taxon>
    </lineage>
</organism>
<dbReference type="InterPro" id="IPR011990">
    <property type="entry name" value="TPR-like_helical_dom_sf"/>
</dbReference>
<feature type="repeat" description="PPR" evidence="3">
    <location>
        <begin position="239"/>
        <end position="273"/>
    </location>
</feature>
<dbReference type="NCBIfam" id="TIGR00756">
    <property type="entry name" value="PPR"/>
    <property type="match status" value="3"/>
</dbReference>
<dbReference type="Pfam" id="PF13041">
    <property type="entry name" value="PPR_2"/>
    <property type="match status" value="1"/>
</dbReference>
<dbReference type="EMBL" id="JAIWQS010000007">
    <property type="protein sequence ID" value="KAJ8760156.1"/>
    <property type="molecule type" value="Genomic_DNA"/>
</dbReference>
<evidence type="ECO:0008006" key="7">
    <source>
        <dbReference type="Google" id="ProtNLM"/>
    </source>
</evidence>
<dbReference type="PROSITE" id="PS51375">
    <property type="entry name" value="PPR"/>
    <property type="match status" value="4"/>
</dbReference>
<dbReference type="InterPro" id="IPR002885">
    <property type="entry name" value="PPR_rpt"/>
</dbReference>
<evidence type="ECO:0000256" key="2">
    <source>
        <dbReference type="ARBA" id="ARBA00022737"/>
    </source>
</evidence>
<dbReference type="Gene3D" id="1.25.40.10">
    <property type="entry name" value="Tetratricopeptide repeat domain"/>
    <property type="match status" value="1"/>
</dbReference>
<keyword evidence="6" id="KW-1185">Reference proteome</keyword>
<dbReference type="AlphaFoldDB" id="A0AAV8T179"/>
<dbReference type="PANTHER" id="PTHR46128:SF211">
    <property type="entry name" value="PENTACOTRIPEPTIDE-REPEAT REGION OF PRORP DOMAIN-CONTAINING PROTEIN"/>
    <property type="match status" value="1"/>
</dbReference>
<dbReference type="PANTHER" id="PTHR46128">
    <property type="entry name" value="MITOCHONDRIAL GROUP I INTRON SPLICING FACTOR CCM1"/>
    <property type="match status" value="1"/>
</dbReference>
<keyword evidence="2" id="KW-0677">Repeat</keyword>
<dbReference type="Proteomes" id="UP001159364">
    <property type="component" value="Linkage Group LG07"/>
</dbReference>
<feature type="region of interest" description="Disordered" evidence="4">
    <location>
        <begin position="32"/>
        <end position="139"/>
    </location>
</feature>
<feature type="compositionally biased region" description="Basic and acidic residues" evidence="4">
    <location>
        <begin position="62"/>
        <end position="71"/>
    </location>
</feature>
<evidence type="ECO:0000256" key="4">
    <source>
        <dbReference type="SAM" id="MobiDB-lite"/>
    </source>
</evidence>
<feature type="compositionally biased region" description="Polar residues" evidence="4">
    <location>
        <begin position="94"/>
        <end position="138"/>
    </location>
</feature>
<feature type="repeat" description="PPR" evidence="3">
    <location>
        <begin position="274"/>
        <end position="308"/>
    </location>
</feature>
<accession>A0AAV8T179</accession>
<dbReference type="InterPro" id="IPR050872">
    <property type="entry name" value="PPR_P_subfamily"/>
</dbReference>
<dbReference type="Pfam" id="PF01535">
    <property type="entry name" value="PPR"/>
    <property type="match status" value="2"/>
</dbReference>
<evidence type="ECO:0000313" key="6">
    <source>
        <dbReference type="Proteomes" id="UP001159364"/>
    </source>
</evidence>
<evidence type="ECO:0000256" key="1">
    <source>
        <dbReference type="ARBA" id="ARBA00007626"/>
    </source>
</evidence>